<sequence>MPKPPRKRKEKNNDDCLKLKKPKKVTKPELGDINDTPTVEESWYKGPDSCRKKKNKYFTIAKEMRSADYEDSEDDKMKKSLQEEDVNTQDQDNEYDRMDTSLDEENINTQDEINENGKTKTSQDEDDINKRARSDFFVELREDVTAIKEFVIDSYKLTNIDLSTLRKFEKGINPKELWLTDNIINGFASMEVSIARKNARNIENLDSILTFAMMNSKKRSPVDYNSFLNPTVMKFRWWLIPLFVNENHWTLAFADRAKKNLVYLDSNTMSRDKSTKVLLPNHKHNQILRMRRKHLINNGLYMHLETHLNKKTSITAESMFVYGYI</sequence>
<gene>
    <name evidence="2" type="ORF">PSYICH_LOCUS6686</name>
</gene>
<dbReference type="Gene3D" id="3.40.395.10">
    <property type="entry name" value="Adenoviral Proteinase, Chain A"/>
    <property type="match status" value="1"/>
</dbReference>
<protein>
    <recommendedName>
        <fullName evidence="4">Ubiquitin-like protease family profile domain-containing protein</fullName>
    </recommendedName>
</protein>
<proteinExistence type="predicted"/>
<dbReference type="EMBL" id="OV651814">
    <property type="protein sequence ID" value="CAH1107000.1"/>
    <property type="molecule type" value="Genomic_DNA"/>
</dbReference>
<feature type="region of interest" description="Disordered" evidence="1">
    <location>
        <begin position="1"/>
        <end position="51"/>
    </location>
</feature>
<feature type="compositionally biased region" description="Acidic residues" evidence="1">
    <location>
        <begin position="83"/>
        <end position="93"/>
    </location>
</feature>
<dbReference type="Proteomes" id="UP001153636">
    <property type="component" value="Chromosome 2"/>
</dbReference>
<feature type="compositionally biased region" description="Basic and acidic residues" evidence="1">
    <location>
        <begin position="115"/>
        <end position="126"/>
    </location>
</feature>
<evidence type="ECO:0000256" key="1">
    <source>
        <dbReference type="SAM" id="MobiDB-lite"/>
    </source>
</evidence>
<evidence type="ECO:0000313" key="3">
    <source>
        <dbReference type="Proteomes" id="UP001153636"/>
    </source>
</evidence>
<keyword evidence="3" id="KW-1185">Reference proteome</keyword>
<name>A0A9P0GEL9_9CUCU</name>
<dbReference type="InterPro" id="IPR038765">
    <property type="entry name" value="Papain-like_cys_pep_sf"/>
</dbReference>
<evidence type="ECO:0008006" key="4">
    <source>
        <dbReference type="Google" id="ProtNLM"/>
    </source>
</evidence>
<feature type="region of interest" description="Disordered" evidence="1">
    <location>
        <begin position="63"/>
        <end position="126"/>
    </location>
</feature>
<accession>A0A9P0GEL9</accession>
<reference evidence="2" key="1">
    <citation type="submission" date="2022-01" db="EMBL/GenBank/DDBJ databases">
        <authorList>
            <person name="King R."/>
        </authorList>
    </citation>
    <scope>NUCLEOTIDE SEQUENCE</scope>
</reference>
<dbReference type="AlphaFoldDB" id="A0A9P0GEL9"/>
<dbReference type="SUPFAM" id="SSF54001">
    <property type="entry name" value="Cysteine proteinases"/>
    <property type="match status" value="1"/>
</dbReference>
<organism evidence="2 3">
    <name type="scientific">Psylliodes chrysocephalus</name>
    <dbReference type="NCBI Taxonomy" id="3402493"/>
    <lineage>
        <taxon>Eukaryota</taxon>
        <taxon>Metazoa</taxon>
        <taxon>Ecdysozoa</taxon>
        <taxon>Arthropoda</taxon>
        <taxon>Hexapoda</taxon>
        <taxon>Insecta</taxon>
        <taxon>Pterygota</taxon>
        <taxon>Neoptera</taxon>
        <taxon>Endopterygota</taxon>
        <taxon>Coleoptera</taxon>
        <taxon>Polyphaga</taxon>
        <taxon>Cucujiformia</taxon>
        <taxon>Chrysomeloidea</taxon>
        <taxon>Chrysomelidae</taxon>
        <taxon>Galerucinae</taxon>
        <taxon>Alticini</taxon>
        <taxon>Psylliodes</taxon>
    </lineage>
</organism>
<feature type="compositionally biased region" description="Basic residues" evidence="1">
    <location>
        <begin position="1"/>
        <end position="10"/>
    </location>
</feature>
<evidence type="ECO:0000313" key="2">
    <source>
        <dbReference type="EMBL" id="CAH1107000.1"/>
    </source>
</evidence>